<dbReference type="InterPro" id="IPR029053">
    <property type="entry name" value="Viral_coat"/>
</dbReference>
<feature type="compositionally biased region" description="Basic residues" evidence="10">
    <location>
        <begin position="21"/>
        <end position="31"/>
    </location>
</feature>
<keyword evidence="4" id="KW-1162">Viral penetration into host cytoplasm</keyword>
<evidence type="ECO:0000256" key="9">
    <source>
        <dbReference type="ARBA" id="ARBA00045703"/>
    </source>
</evidence>
<evidence type="ECO:0000256" key="2">
    <source>
        <dbReference type="ARBA" id="ARBA00022561"/>
    </source>
</evidence>
<evidence type="ECO:0000256" key="1">
    <source>
        <dbReference type="ARBA" id="ARBA00004328"/>
    </source>
</evidence>
<feature type="region of interest" description="Disordered" evidence="10">
    <location>
        <begin position="733"/>
        <end position="776"/>
    </location>
</feature>
<evidence type="ECO:0000256" key="5">
    <source>
        <dbReference type="ARBA" id="ARBA00022844"/>
    </source>
</evidence>
<dbReference type="GO" id="GO:0039617">
    <property type="term" value="C:T=3 icosahedral viral capsid"/>
    <property type="evidence" value="ECO:0007669"/>
    <property type="project" value="UniProtKB-KW"/>
</dbReference>
<organism evidence="12 13">
    <name type="scientific">Mamastrovirus 7</name>
    <dbReference type="NCBI Taxonomy" id="1239571"/>
    <lineage>
        <taxon>Viruses</taxon>
        <taxon>Riboviria</taxon>
        <taxon>Orthornavirae</taxon>
        <taxon>Pisuviricota</taxon>
        <taxon>Stelpaviricetes</taxon>
        <taxon>Stellavirales</taxon>
        <taxon>Astroviridae</taxon>
        <taxon>Mamastrovirus</taxon>
        <taxon>Mamastrovirus tursiopis</taxon>
    </lineage>
</organism>
<name>C5IDQ0_9VIRU</name>
<keyword evidence="5" id="KW-0946">Virion</keyword>
<keyword evidence="13" id="KW-1185">Reference proteome</keyword>
<feature type="domain" description="Astrovirus capsid protein inner core" evidence="11">
    <location>
        <begin position="17"/>
        <end position="263"/>
    </location>
</feature>
<feature type="compositionally biased region" description="Acidic residues" evidence="10">
    <location>
        <begin position="761"/>
        <end position="776"/>
    </location>
</feature>
<dbReference type="GeneID" id="40524871"/>
<comment type="subcellular location">
    <subcellularLocation>
        <location evidence="1">Virion</location>
    </subcellularLocation>
</comment>
<evidence type="ECO:0000256" key="8">
    <source>
        <dbReference type="ARBA" id="ARBA00023296"/>
    </source>
</evidence>
<feature type="region of interest" description="Disordered" evidence="10">
    <location>
        <begin position="1"/>
        <end position="80"/>
    </location>
</feature>
<feature type="compositionally biased region" description="Basic residues" evidence="10">
    <location>
        <begin position="43"/>
        <end position="57"/>
    </location>
</feature>
<keyword evidence="8" id="KW-1160">Virus entry into host cell</keyword>
<dbReference type="InterPro" id="IPR004337">
    <property type="entry name" value="Astro_capsid_N"/>
</dbReference>
<comment type="function">
    <text evidence="9">The capsid polyprotein VP90 self-assembles and undergoes a proteolytic cleavage by host caspases to yield the immature VP70 virion.</text>
</comment>
<dbReference type="Pfam" id="PF03115">
    <property type="entry name" value="Astro_capsid_N"/>
    <property type="match status" value="1"/>
</dbReference>
<dbReference type="Proteomes" id="UP000243667">
    <property type="component" value="Segment"/>
</dbReference>
<dbReference type="KEGG" id="vg:40524871"/>
<keyword evidence="3" id="KW-1165">Clathrin-mediated endocytosis of virus by host</keyword>
<reference evidence="12 13" key="1">
    <citation type="journal article" date="2010" name="J. Gen. Virol.">
        <title>Characterization of phylogenetically diverse astroviruses of marine mammals.</title>
        <authorList>
            <person name="Rivera R."/>
            <person name="Nollens H.H."/>
            <person name="Venn-Watson S."/>
            <person name="Gulland F.M."/>
            <person name="Wellehan J.F.Jr."/>
        </authorList>
    </citation>
    <scope>NUCLEOTIDE SEQUENCE [LARGE SCALE GENOMIC DNA]</scope>
    <source>
        <strain evidence="12 13">Bd1</strain>
    </source>
</reference>
<dbReference type="GO" id="GO:0075512">
    <property type="term" value="P:clathrin-dependent endocytosis of virus by host cell"/>
    <property type="evidence" value="ECO:0007669"/>
    <property type="project" value="UniProtKB-KW"/>
</dbReference>
<dbReference type="RefSeq" id="YP_009664776.1">
    <property type="nucleotide sequence ID" value="NC_043096.1"/>
</dbReference>
<accession>C5IDQ0</accession>
<evidence type="ECO:0000259" key="11">
    <source>
        <dbReference type="Pfam" id="PF03115"/>
    </source>
</evidence>
<evidence type="ECO:0000256" key="3">
    <source>
        <dbReference type="ARBA" id="ARBA00022570"/>
    </source>
</evidence>
<evidence type="ECO:0000256" key="4">
    <source>
        <dbReference type="ARBA" id="ARBA00022595"/>
    </source>
</evidence>
<dbReference type="EMBL" id="FJ890355">
    <property type="protein sequence ID" value="ACR54280.1"/>
    <property type="molecule type" value="Genomic_RNA"/>
</dbReference>
<dbReference type="Gene3D" id="2.60.120.20">
    <property type="match status" value="1"/>
</dbReference>
<sequence length="826" mass="91202">MANGRSKDVSVEVKASGSQRSKSRSRSRSRGRTPAVKVTVNSKAKRFTRRPSRRSFRAKNNSVKQQVRNQLKKQGLTGPAPAVVQTATATLGTIGPNTGNDAEREISFYLNPALTKENTGSNAFGPVQALAAQYSMWRCSRAEIRFTPLIGPSAISGTAYRCSLNMAGTPSQTSWSGLGSRKHKDMHIGKSGSFKLTKKELSGPKETWWLTNTNEEGGQTLGPAVEIHSIGKTVRVFTSQTGQTYDGPVFLVELRATWEFANFSANPGLVALEKGEDTARINFSGNIGEPLVMKVTGSSDFHARMMRVMGDDATYTRTGEIKASEVIVQVVDAGTDIISSTVPGFGWLIKAGWFFIKKLAGLSRNGDGEYAVYASYADAQNNRPCILPSTVTDVTPKPTTLAWQQMNKPNLGLETGSYAMSRSMPVPVEGSYKAILQLDNYAQMIHQLQADYPRPALAPYWQSLELWVGKGNDYGGGQHADRITQVYKVNRGVFLNQFYDQVMQPEPTLGYSIFSNTSHGKIGEVLGFQSYHMPGPTESGAESLGPVAFNVYLGRITLSSKWSVQYKDTAYFPRASDEWGKSAAVMMKDWYGLGPPKPSYTTDGNGVVKPPRFDPDDMVLLISWVRFSEGRNTDLPVDKWCNTAMDYTYNVTVSGRKLARDGQVRVPAGVPYWYYQDVQTINGSDPVVQNRESIFEFETEVPVQRSALLSLKKSAPSRAVKYDEEEEVYYTTLPKQGPPTAPWRMVEDDDHDSDSSYWDNDMSDDDFESSEEEELQDVDVDVLANTLENSGFTRKEARAYAQAARDAVLKDGPTAKTVKFSDAPQE</sequence>
<keyword evidence="2" id="KW-0167">Capsid protein</keyword>
<evidence type="ECO:0000313" key="12">
    <source>
        <dbReference type="EMBL" id="ACR54280.1"/>
    </source>
</evidence>
<evidence type="ECO:0000256" key="10">
    <source>
        <dbReference type="SAM" id="MobiDB-lite"/>
    </source>
</evidence>
<keyword evidence="6" id="KW-1164">Virus endocytosis by host</keyword>
<protein>
    <submittedName>
        <fullName evidence="12">Capsid protein</fullName>
    </submittedName>
</protein>
<feature type="compositionally biased region" description="Polar residues" evidence="10">
    <location>
        <begin position="58"/>
        <end position="69"/>
    </location>
</feature>
<evidence type="ECO:0000256" key="7">
    <source>
        <dbReference type="ARBA" id="ARBA00023060"/>
    </source>
</evidence>
<proteinExistence type="predicted"/>
<feature type="compositionally biased region" description="Basic and acidic residues" evidence="10">
    <location>
        <begin position="1"/>
        <end position="11"/>
    </location>
</feature>
<evidence type="ECO:0000256" key="6">
    <source>
        <dbReference type="ARBA" id="ARBA00022890"/>
    </source>
</evidence>
<keyword evidence="7" id="KW-1142">T=3 icosahedral capsid protein</keyword>
<evidence type="ECO:0000313" key="13">
    <source>
        <dbReference type="Proteomes" id="UP000243667"/>
    </source>
</evidence>